<keyword evidence="5" id="KW-0808">Transferase</keyword>
<dbReference type="FunFam" id="3.60.20.10:FF:000052">
    <property type="entry name" value="Glutamine--fructose-6-phosphate aminotransferase [isomerizing] 2"/>
    <property type="match status" value="1"/>
</dbReference>
<comment type="pathway">
    <text evidence="2">Nucleotide-sugar biosynthesis; UDP-N-acetyl-alpha-D-glucosamine biosynthesis; alpha-D-glucosamine 6-phosphate from D-fructose 6-phosphate: step 1/1.</text>
</comment>
<dbReference type="CDD" id="cd05009">
    <property type="entry name" value="SIS_GlmS_GlmD_2"/>
    <property type="match status" value="1"/>
</dbReference>
<dbReference type="SUPFAM" id="SSF56235">
    <property type="entry name" value="N-terminal nucleophile aminohydrolases (Ntn hydrolases)"/>
    <property type="match status" value="1"/>
</dbReference>
<dbReference type="NCBIfam" id="NF001484">
    <property type="entry name" value="PRK00331.1"/>
    <property type="match status" value="1"/>
</dbReference>
<dbReference type="InterPro" id="IPR047084">
    <property type="entry name" value="GFAT_N"/>
</dbReference>
<keyword evidence="4" id="KW-0032">Aminotransferase</keyword>
<dbReference type="InterPro" id="IPR017932">
    <property type="entry name" value="GATase_2_dom"/>
</dbReference>
<dbReference type="InterPro" id="IPR001347">
    <property type="entry name" value="SIS_dom"/>
</dbReference>
<keyword evidence="12" id="KW-1185">Reference proteome</keyword>
<evidence type="ECO:0000313" key="11">
    <source>
        <dbReference type="EMBL" id="KAK4535218.1"/>
    </source>
</evidence>
<evidence type="ECO:0000256" key="8">
    <source>
        <dbReference type="SAM" id="MobiDB-lite"/>
    </source>
</evidence>
<organism evidence="11 12">
    <name type="scientific">Cyanidium caldarium</name>
    <name type="common">Red alga</name>
    <dbReference type="NCBI Taxonomy" id="2771"/>
    <lineage>
        <taxon>Eukaryota</taxon>
        <taxon>Rhodophyta</taxon>
        <taxon>Bangiophyceae</taxon>
        <taxon>Cyanidiales</taxon>
        <taxon>Cyanidiaceae</taxon>
        <taxon>Cyanidium</taxon>
    </lineage>
</organism>
<comment type="catalytic activity">
    <reaction evidence="1">
        <text>D-fructose 6-phosphate + L-glutamine = D-glucosamine 6-phosphate + L-glutamate</text>
        <dbReference type="Rhea" id="RHEA:13237"/>
        <dbReference type="ChEBI" id="CHEBI:29985"/>
        <dbReference type="ChEBI" id="CHEBI:58359"/>
        <dbReference type="ChEBI" id="CHEBI:58725"/>
        <dbReference type="ChEBI" id="CHEBI:61527"/>
        <dbReference type="EC" id="2.6.1.16"/>
    </reaction>
</comment>
<evidence type="ECO:0000256" key="2">
    <source>
        <dbReference type="ARBA" id="ARBA00004775"/>
    </source>
</evidence>
<keyword evidence="7" id="KW-0315">Glutamine amidotransferase</keyword>
<feature type="domain" description="Glutamine amidotransferase type-2" evidence="9">
    <location>
        <begin position="2"/>
        <end position="342"/>
    </location>
</feature>
<evidence type="ECO:0000256" key="3">
    <source>
        <dbReference type="ARBA" id="ARBA00012916"/>
    </source>
</evidence>
<keyword evidence="6" id="KW-0677">Repeat</keyword>
<dbReference type="GO" id="GO:0006487">
    <property type="term" value="P:protein N-linked glycosylation"/>
    <property type="evidence" value="ECO:0007669"/>
    <property type="project" value="TreeGrafter"/>
</dbReference>
<dbReference type="SUPFAM" id="SSF53697">
    <property type="entry name" value="SIS domain"/>
    <property type="match status" value="1"/>
</dbReference>
<dbReference type="PANTHER" id="PTHR10937:SF0">
    <property type="entry name" value="GLUTAMINE--FRUCTOSE-6-PHOSPHATE TRANSAMINASE (ISOMERIZING)"/>
    <property type="match status" value="1"/>
</dbReference>
<dbReference type="Pfam" id="PF13522">
    <property type="entry name" value="GATase_6"/>
    <property type="match status" value="1"/>
</dbReference>
<proteinExistence type="predicted"/>
<dbReference type="Pfam" id="PF01380">
    <property type="entry name" value="SIS"/>
    <property type="match status" value="2"/>
</dbReference>
<reference evidence="11 12" key="1">
    <citation type="submission" date="2022-07" db="EMBL/GenBank/DDBJ databases">
        <title>Genome-wide signatures of adaptation to extreme environments.</title>
        <authorList>
            <person name="Cho C.H."/>
            <person name="Yoon H.S."/>
        </authorList>
    </citation>
    <scope>NUCLEOTIDE SEQUENCE [LARGE SCALE GENOMIC DNA]</scope>
    <source>
        <strain evidence="11 12">DBV 063 E5</strain>
    </source>
</reference>
<dbReference type="InterPro" id="IPR035466">
    <property type="entry name" value="GlmS/AgaS_SIS"/>
</dbReference>
<dbReference type="EMBL" id="JANCYW010000004">
    <property type="protein sequence ID" value="KAK4535218.1"/>
    <property type="molecule type" value="Genomic_DNA"/>
</dbReference>
<dbReference type="EC" id="2.6.1.16" evidence="3"/>
<dbReference type="Gene3D" id="3.60.20.10">
    <property type="entry name" value="Glutamine Phosphoribosylpyrophosphate, subunit 1, domain 1"/>
    <property type="match status" value="1"/>
</dbReference>
<evidence type="ECO:0000256" key="1">
    <source>
        <dbReference type="ARBA" id="ARBA00001031"/>
    </source>
</evidence>
<evidence type="ECO:0000256" key="5">
    <source>
        <dbReference type="ARBA" id="ARBA00022679"/>
    </source>
</evidence>
<dbReference type="InterPro" id="IPR035490">
    <property type="entry name" value="GlmS/FrlB_SIS"/>
</dbReference>
<comment type="caution">
    <text evidence="11">The sequence shown here is derived from an EMBL/GenBank/DDBJ whole genome shotgun (WGS) entry which is preliminary data.</text>
</comment>
<dbReference type="GO" id="GO:0097367">
    <property type="term" value="F:carbohydrate derivative binding"/>
    <property type="evidence" value="ECO:0007669"/>
    <property type="project" value="InterPro"/>
</dbReference>
<dbReference type="Gene3D" id="3.40.50.10490">
    <property type="entry name" value="Glucose-6-phosphate isomerase like protein, domain 1"/>
    <property type="match status" value="2"/>
</dbReference>
<evidence type="ECO:0000313" key="12">
    <source>
        <dbReference type="Proteomes" id="UP001301350"/>
    </source>
</evidence>
<dbReference type="FunFam" id="3.40.50.10490:FF:000001">
    <property type="entry name" value="Glutamine--fructose-6-phosphate aminotransferase [isomerizing]"/>
    <property type="match status" value="1"/>
</dbReference>
<feature type="domain" description="SIS" evidence="10">
    <location>
        <begin position="415"/>
        <end position="558"/>
    </location>
</feature>
<name>A0AAV9ITN8_CYACA</name>
<dbReference type="PROSITE" id="PS51464">
    <property type="entry name" value="SIS"/>
    <property type="match status" value="2"/>
</dbReference>
<dbReference type="Proteomes" id="UP001301350">
    <property type="component" value="Unassembled WGS sequence"/>
</dbReference>
<dbReference type="GO" id="GO:0006002">
    <property type="term" value="P:fructose 6-phosphate metabolic process"/>
    <property type="evidence" value="ECO:0007669"/>
    <property type="project" value="TreeGrafter"/>
</dbReference>
<sequence length="745" mass="81439">MCGIFAYVTHGVERTRQDIVRTLLNGLRRLEYRGYDSAGIAIDDALTDPSGNRSALVIKSPGTVAILEAQVWQTLTNEPDFSVSTHVGLAHTRWATHGAPSVVNSHPHSSGPGHEFLVVHNGIITNYAALREVLLKKGFPFESDTDTEVVAKLLAHLYNELCGSETPSEALSFPRLVMLLMHELEGAYALIIRSQHFPGEVVACKRGSPLVMGMATAAQAADMSSPQGSPHHEYLSGDGGGSSRSLDSLPTQIPSSGMKGGLLRRTPRRDPSIYQVAQVGLETELPRGFSFHPASPRTNGRPARESEQRCELFFASDASAIVEHTRQVVVLEDSDVVHVDSDGEVDVFSFMDEGVQRAVTQTRALITLDFELEQIMRGNFDHFMLKEIFEQPDSLVSTMRGRFQASTRTVHLGGLRERLADILRSSRLIFVGCGTSYNAALACRHLMEQLTELPVAVELASDFLDRRCPIFRSDVCFFLSQSGETADTLDALRYAKQRNALTVGVVNVVGSAIARLTDCGVHLNAGCEIGVASTKVYTSQIVAMVMIGLLLSADRLSKAARRAEIMDGLARLPEQVRRVLQMDDVLRDIACTQLCRATSILLFGRGFHYATCLEAALKIKEVSYVHTEGIHAGELKHGPLALVDEEMPIVLFAMRDDCYDKVKNALQQVLARGGSHRMIVVCCEGDEDEFRRAGVSTVLAVPPAVDCLQVVLGIIPMQLIAYHMAVARGLNVDQPRNLAKSVTVQ</sequence>
<dbReference type="InterPro" id="IPR046348">
    <property type="entry name" value="SIS_dom_sf"/>
</dbReference>
<evidence type="ECO:0000259" key="9">
    <source>
        <dbReference type="PROSITE" id="PS51278"/>
    </source>
</evidence>
<feature type="region of interest" description="Disordered" evidence="8">
    <location>
        <begin position="221"/>
        <end position="267"/>
    </location>
</feature>
<feature type="domain" description="SIS" evidence="10">
    <location>
        <begin position="590"/>
        <end position="735"/>
    </location>
</feature>
<dbReference type="CDD" id="cd05008">
    <property type="entry name" value="SIS_GlmS_GlmD_1"/>
    <property type="match status" value="1"/>
</dbReference>
<dbReference type="GO" id="GO:0006047">
    <property type="term" value="P:UDP-N-acetylglucosamine metabolic process"/>
    <property type="evidence" value="ECO:0007669"/>
    <property type="project" value="TreeGrafter"/>
</dbReference>
<dbReference type="AlphaFoldDB" id="A0AAV9ITN8"/>
<dbReference type="InterPro" id="IPR029055">
    <property type="entry name" value="Ntn_hydrolases_N"/>
</dbReference>
<evidence type="ECO:0000256" key="4">
    <source>
        <dbReference type="ARBA" id="ARBA00022576"/>
    </source>
</evidence>
<evidence type="ECO:0000259" key="10">
    <source>
        <dbReference type="PROSITE" id="PS51464"/>
    </source>
</evidence>
<accession>A0AAV9ITN8</accession>
<dbReference type="CDD" id="cd00714">
    <property type="entry name" value="GFAT"/>
    <property type="match status" value="1"/>
</dbReference>
<dbReference type="PROSITE" id="PS51278">
    <property type="entry name" value="GATASE_TYPE_2"/>
    <property type="match status" value="1"/>
</dbReference>
<evidence type="ECO:0000256" key="6">
    <source>
        <dbReference type="ARBA" id="ARBA00022737"/>
    </source>
</evidence>
<protein>
    <recommendedName>
        <fullName evidence="3">glutamine--fructose-6-phosphate transaminase (isomerizing)</fullName>
        <ecNumber evidence="3">2.6.1.16</ecNumber>
    </recommendedName>
</protein>
<dbReference type="PANTHER" id="PTHR10937">
    <property type="entry name" value="GLUCOSAMINE--FRUCTOSE-6-PHOSPHATE AMINOTRANSFERASE, ISOMERIZING"/>
    <property type="match status" value="1"/>
</dbReference>
<evidence type="ECO:0000256" key="7">
    <source>
        <dbReference type="ARBA" id="ARBA00022962"/>
    </source>
</evidence>
<dbReference type="GO" id="GO:0004360">
    <property type="term" value="F:glutamine-fructose-6-phosphate transaminase (isomerizing) activity"/>
    <property type="evidence" value="ECO:0007669"/>
    <property type="project" value="UniProtKB-EC"/>
</dbReference>
<gene>
    <name evidence="11" type="ORF">CDCA_CDCA04G1243</name>
</gene>